<accession>A0ABS2KY21</accession>
<evidence type="ECO:0000256" key="1">
    <source>
        <dbReference type="SAM" id="Phobius"/>
    </source>
</evidence>
<keyword evidence="1" id="KW-0472">Membrane</keyword>
<feature type="transmembrane region" description="Helical" evidence="1">
    <location>
        <begin position="6"/>
        <end position="33"/>
    </location>
</feature>
<keyword evidence="3" id="KW-1185">Reference proteome</keyword>
<name>A0ABS2KY21_9NOCA</name>
<keyword evidence="1" id="KW-1133">Transmembrane helix</keyword>
<sequence>MSALAAVVMLILLWAAMAALFAALYGLWVVLVLDPLWIWQERRRREADAIKRHQRALADIDEQANLVVHRLAERYDAARNEIRRQGRQQ</sequence>
<reference evidence="2 3" key="1">
    <citation type="submission" date="2021-01" db="EMBL/GenBank/DDBJ databases">
        <title>Genomics of switchgrass bacterial isolates.</title>
        <authorList>
            <person name="Shade A."/>
        </authorList>
    </citation>
    <scope>NUCLEOTIDE SEQUENCE [LARGE SCALE GENOMIC DNA]</scope>
    <source>
        <strain evidence="2 3">PvP111</strain>
    </source>
</reference>
<dbReference type="RefSeq" id="WP_204869552.1">
    <property type="nucleotide sequence ID" value="NZ_JAFBBK010000001.1"/>
</dbReference>
<dbReference type="Proteomes" id="UP000703038">
    <property type="component" value="Unassembled WGS sequence"/>
</dbReference>
<proteinExistence type="predicted"/>
<dbReference type="EMBL" id="JAFBBK010000001">
    <property type="protein sequence ID" value="MBM7416834.1"/>
    <property type="molecule type" value="Genomic_DNA"/>
</dbReference>
<protein>
    <submittedName>
        <fullName evidence="2">Na+/H+-dicarboxylate symporter</fullName>
    </submittedName>
</protein>
<gene>
    <name evidence="2" type="ORF">JOE42_003567</name>
</gene>
<comment type="caution">
    <text evidence="2">The sequence shown here is derived from an EMBL/GenBank/DDBJ whole genome shotgun (WGS) entry which is preliminary data.</text>
</comment>
<evidence type="ECO:0000313" key="3">
    <source>
        <dbReference type="Proteomes" id="UP000703038"/>
    </source>
</evidence>
<organism evidence="2 3">
    <name type="scientific">Rhodococcoides corynebacterioides</name>
    <dbReference type="NCBI Taxonomy" id="53972"/>
    <lineage>
        <taxon>Bacteria</taxon>
        <taxon>Bacillati</taxon>
        <taxon>Actinomycetota</taxon>
        <taxon>Actinomycetes</taxon>
        <taxon>Mycobacteriales</taxon>
        <taxon>Nocardiaceae</taxon>
        <taxon>Rhodococcoides</taxon>
    </lineage>
</organism>
<evidence type="ECO:0000313" key="2">
    <source>
        <dbReference type="EMBL" id="MBM7416834.1"/>
    </source>
</evidence>
<keyword evidence="1" id="KW-0812">Transmembrane</keyword>